<dbReference type="RefSeq" id="WP_023509383.1">
    <property type="nucleotide sequence ID" value="NZ_AWTC01000004.1"/>
</dbReference>
<dbReference type="OrthoDB" id="360261at2"/>
<dbReference type="EMBL" id="AWTC01000004">
    <property type="protein sequence ID" value="EST12585.1"/>
    <property type="molecule type" value="Genomic_DNA"/>
</dbReference>
<dbReference type="PANTHER" id="PTHR43259:SF1">
    <property type="entry name" value="N-ACETYLTRANSFERASE DOMAIN-CONTAINING PROTEIN"/>
    <property type="match status" value="1"/>
</dbReference>
<reference evidence="2 3" key="1">
    <citation type="journal article" date="2013" name="Genome Announc.">
        <title>Genome Sequence of Sporolactobacillus laevolacticus DSM442, an Efficient Polymer-Grade D-Lactate Producer from Agricultural Waste Cottonseed as a Nitrogen Source.</title>
        <authorList>
            <person name="Wang H."/>
            <person name="Wang L."/>
            <person name="Ju J."/>
            <person name="Yu B."/>
            <person name="Ma Y."/>
        </authorList>
    </citation>
    <scope>NUCLEOTIDE SEQUENCE [LARGE SCALE GENOMIC DNA]</scope>
    <source>
        <strain evidence="2 3">DSM 442</strain>
    </source>
</reference>
<dbReference type="STRING" id="1395513.P343_05420"/>
<dbReference type="Pfam" id="PF00583">
    <property type="entry name" value="Acetyltransf_1"/>
    <property type="match status" value="1"/>
</dbReference>
<dbReference type="CDD" id="cd04301">
    <property type="entry name" value="NAT_SF"/>
    <property type="match status" value="1"/>
</dbReference>
<dbReference type="PATRIC" id="fig|1395513.3.peg.1106"/>
<gene>
    <name evidence="2" type="ORF">P343_05420</name>
</gene>
<dbReference type="PANTHER" id="PTHR43259">
    <property type="entry name" value="SPT10P"/>
    <property type="match status" value="1"/>
</dbReference>
<keyword evidence="3" id="KW-1185">Reference proteome</keyword>
<dbReference type="Gene3D" id="3.40.630.30">
    <property type="match status" value="1"/>
</dbReference>
<dbReference type="PROSITE" id="PS51186">
    <property type="entry name" value="GNAT"/>
    <property type="match status" value="1"/>
</dbReference>
<dbReference type="GO" id="GO:0016747">
    <property type="term" value="F:acyltransferase activity, transferring groups other than amino-acyl groups"/>
    <property type="evidence" value="ECO:0007669"/>
    <property type="project" value="InterPro"/>
</dbReference>
<dbReference type="eggNOG" id="ENOG5030V9S">
    <property type="taxonomic scope" value="Bacteria"/>
</dbReference>
<dbReference type="InterPro" id="IPR016181">
    <property type="entry name" value="Acyl_CoA_acyltransferase"/>
</dbReference>
<dbReference type="InterPro" id="IPR000182">
    <property type="entry name" value="GNAT_dom"/>
</dbReference>
<name>V6IYT3_9BACL</name>
<dbReference type="SUPFAM" id="SSF55729">
    <property type="entry name" value="Acyl-CoA N-acyltransferases (Nat)"/>
    <property type="match status" value="1"/>
</dbReference>
<keyword evidence="2" id="KW-0808">Transferase</keyword>
<dbReference type="InterPro" id="IPR052829">
    <property type="entry name" value="N-acetyltransferase_domain"/>
</dbReference>
<evidence type="ECO:0000313" key="2">
    <source>
        <dbReference type="EMBL" id="EST12585.1"/>
    </source>
</evidence>
<organism evidence="2 3">
    <name type="scientific">Sporolactobacillus laevolacticus DSM 442</name>
    <dbReference type="NCBI Taxonomy" id="1395513"/>
    <lineage>
        <taxon>Bacteria</taxon>
        <taxon>Bacillati</taxon>
        <taxon>Bacillota</taxon>
        <taxon>Bacilli</taxon>
        <taxon>Bacillales</taxon>
        <taxon>Sporolactobacillaceae</taxon>
        <taxon>Sporolactobacillus</taxon>
    </lineage>
</organism>
<protein>
    <submittedName>
        <fullName evidence="2">N-acetyltransferase GCN5</fullName>
    </submittedName>
</protein>
<evidence type="ECO:0000313" key="3">
    <source>
        <dbReference type="Proteomes" id="UP000018296"/>
    </source>
</evidence>
<sequence>MIGGYERSKGEIRKLKIEDFKKCASIWDMEKQNKLAEKFYRELQTGNRETFVYVEGDTYIAEGSIVFNMQDPDYTIDNQRVYCSRLIVKDTYRHRGIGSAMIDFLVDYSQRLGYKEMSIGVDLDNVIARNLYKKKGFTHVLFQGKDEQGVYAKLLKKLSD</sequence>
<proteinExistence type="predicted"/>
<dbReference type="AlphaFoldDB" id="V6IYT3"/>
<dbReference type="Proteomes" id="UP000018296">
    <property type="component" value="Unassembled WGS sequence"/>
</dbReference>
<accession>V6IYT3</accession>
<comment type="caution">
    <text evidence="2">The sequence shown here is derived from an EMBL/GenBank/DDBJ whole genome shotgun (WGS) entry which is preliminary data.</text>
</comment>
<evidence type="ECO:0000259" key="1">
    <source>
        <dbReference type="PROSITE" id="PS51186"/>
    </source>
</evidence>
<feature type="domain" description="N-acetyltransferase" evidence="1">
    <location>
        <begin position="10"/>
        <end position="157"/>
    </location>
</feature>